<accession>A0A1H8SF76</accession>
<gene>
    <name evidence="6" type="ORF">KP014_05930</name>
    <name evidence="7" type="ORF">SAMN04487895_111137</name>
</gene>
<organism evidence="7 8">
    <name type="scientific">Paenibacillus sophorae</name>
    <dbReference type="NCBI Taxonomy" id="1333845"/>
    <lineage>
        <taxon>Bacteria</taxon>
        <taxon>Bacillati</taxon>
        <taxon>Bacillota</taxon>
        <taxon>Bacilli</taxon>
        <taxon>Bacillales</taxon>
        <taxon>Paenibacillaceae</taxon>
        <taxon>Paenibacillus</taxon>
    </lineage>
</organism>
<evidence type="ECO:0000313" key="8">
    <source>
        <dbReference type="Proteomes" id="UP000198809"/>
    </source>
</evidence>
<dbReference type="InterPro" id="IPR047057">
    <property type="entry name" value="MerR_fam"/>
</dbReference>
<sequence length="135" mass="15194">MKIGELAKLTGVSVRSLRYYESQGLISAVRLANGYREYSPLAAETVKTIKLYLNLGLTTEEIAGFLHCVLKNKEAFCAEVMPLYESKLEEIERQLHQLTQIKLNLEERMASIRREREGSGTETQAKAGRNDSNGD</sequence>
<dbReference type="OrthoDB" id="9806513at2"/>
<dbReference type="RefSeq" id="WP_051499710.1">
    <property type="nucleotide sequence ID" value="NZ_CP076607.1"/>
</dbReference>
<dbReference type="Proteomes" id="UP000683429">
    <property type="component" value="Chromosome"/>
</dbReference>
<evidence type="ECO:0000256" key="2">
    <source>
        <dbReference type="ARBA" id="ARBA00023125"/>
    </source>
</evidence>
<evidence type="ECO:0000256" key="4">
    <source>
        <dbReference type="SAM" id="MobiDB-lite"/>
    </source>
</evidence>
<name>A0A1H8SF76_9BACL</name>
<dbReference type="SMART" id="SM00422">
    <property type="entry name" value="HTH_MERR"/>
    <property type="match status" value="1"/>
</dbReference>
<dbReference type="PROSITE" id="PS50937">
    <property type="entry name" value="HTH_MERR_2"/>
    <property type="match status" value="1"/>
</dbReference>
<evidence type="ECO:0000256" key="3">
    <source>
        <dbReference type="ARBA" id="ARBA00023163"/>
    </source>
</evidence>
<dbReference type="AlphaFoldDB" id="A0A1H8SF76"/>
<dbReference type="InterPro" id="IPR000551">
    <property type="entry name" value="MerR-type_HTH_dom"/>
</dbReference>
<dbReference type="PANTHER" id="PTHR30204:SF94">
    <property type="entry name" value="HEAVY METAL-DEPENDENT TRANSCRIPTIONAL REGULATOR HI_0293-RELATED"/>
    <property type="match status" value="1"/>
</dbReference>
<dbReference type="GO" id="GO:0003677">
    <property type="term" value="F:DNA binding"/>
    <property type="evidence" value="ECO:0007669"/>
    <property type="project" value="UniProtKB-KW"/>
</dbReference>
<keyword evidence="3" id="KW-0804">Transcription</keyword>
<dbReference type="STRING" id="1333845.SAMN04487895_111137"/>
<feature type="domain" description="HTH merR-type" evidence="5">
    <location>
        <begin position="1"/>
        <end position="68"/>
    </location>
</feature>
<evidence type="ECO:0000256" key="1">
    <source>
        <dbReference type="ARBA" id="ARBA00023015"/>
    </source>
</evidence>
<dbReference type="SUPFAM" id="SSF46955">
    <property type="entry name" value="Putative DNA-binding domain"/>
    <property type="match status" value="1"/>
</dbReference>
<dbReference type="CDD" id="cd01282">
    <property type="entry name" value="HTH_MerR-like_sg3"/>
    <property type="match status" value="1"/>
</dbReference>
<dbReference type="GO" id="GO:0003700">
    <property type="term" value="F:DNA-binding transcription factor activity"/>
    <property type="evidence" value="ECO:0007669"/>
    <property type="project" value="InterPro"/>
</dbReference>
<proteinExistence type="predicted"/>
<reference evidence="6 9" key="2">
    <citation type="submission" date="2021-06" db="EMBL/GenBank/DDBJ databases">
        <title>Whole genome sequence of Paenibacillus sophorae DSM23020 for comparative genomics.</title>
        <authorList>
            <person name="Kim M.-J."/>
            <person name="Lee G."/>
            <person name="Shin J.-H."/>
        </authorList>
    </citation>
    <scope>NUCLEOTIDE SEQUENCE [LARGE SCALE GENOMIC DNA]</scope>
    <source>
        <strain evidence="6 9">DSM 23020</strain>
    </source>
</reference>
<evidence type="ECO:0000313" key="7">
    <source>
        <dbReference type="EMBL" id="SEO76938.1"/>
    </source>
</evidence>
<dbReference type="Pfam" id="PF00376">
    <property type="entry name" value="MerR"/>
    <property type="match status" value="1"/>
</dbReference>
<keyword evidence="9" id="KW-1185">Reference proteome</keyword>
<dbReference type="Pfam" id="PF09278">
    <property type="entry name" value="MerR-DNA-bind"/>
    <property type="match status" value="1"/>
</dbReference>
<dbReference type="PRINTS" id="PR00040">
    <property type="entry name" value="HTHMERR"/>
</dbReference>
<dbReference type="PANTHER" id="PTHR30204">
    <property type="entry name" value="REDOX-CYCLING DRUG-SENSING TRANSCRIPTIONAL ACTIVATOR SOXR"/>
    <property type="match status" value="1"/>
</dbReference>
<protein>
    <submittedName>
        <fullName evidence="7">DNA-binding transcriptional regulator, MerR family</fullName>
    </submittedName>
    <submittedName>
        <fullName evidence="6">MerR family transcriptional regulator</fullName>
    </submittedName>
</protein>
<evidence type="ECO:0000313" key="9">
    <source>
        <dbReference type="Proteomes" id="UP000683429"/>
    </source>
</evidence>
<dbReference type="Gene3D" id="1.10.1660.10">
    <property type="match status" value="1"/>
</dbReference>
<dbReference type="InterPro" id="IPR009061">
    <property type="entry name" value="DNA-bd_dom_put_sf"/>
</dbReference>
<dbReference type="InterPro" id="IPR015358">
    <property type="entry name" value="Tscrpt_reg_MerR_DNA-bd"/>
</dbReference>
<feature type="region of interest" description="Disordered" evidence="4">
    <location>
        <begin position="112"/>
        <end position="135"/>
    </location>
</feature>
<feature type="compositionally biased region" description="Polar residues" evidence="4">
    <location>
        <begin position="120"/>
        <end position="135"/>
    </location>
</feature>
<keyword evidence="1" id="KW-0805">Transcription regulation</keyword>
<dbReference type="EMBL" id="FODH01000011">
    <property type="protein sequence ID" value="SEO76938.1"/>
    <property type="molecule type" value="Genomic_DNA"/>
</dbReference>
<dbReference type="PROSITE" id="PS00552">
    <property type="entry name" value="HTH_MERR_1"/>
    <property type="match status" value="1"/>
</dbReference>
<keyword evidence="2 7" id="KW-0238">DNA-binding</keyword>
<dbReference type="EMBL" id="CP076607">
    <property type="protein sequence ID" value="QWU16751.1"/>
    <property type="molecule type" value="Genomic_DNA"/>
</dbReference>
<reference evidence="7 8" key="1">
    <citation type="submission" date="2016-10" db="EMBL/GenBank/DDBJ databases">
        <authorList>
            <person name="de Groot N.N."/>
        </authorList>
    </citation>
    <scope>NUCLEOTIDE SEQUENCE [LARGE SCALE GENOMIC DNA]</scope>
    <source>
        <strain evidence="7 8">CGMCC 1.10238</strain>
    </source>
</reference>
<evidence type="ECO:0000313" key="6">
    <source>
        <dbReference type="EMBL" id="QWU16751.1"/>
    </source>
</evidence>
<evidence type="ECO:0000259" key="5">
    <source>
        <dbReference type="PROSITE" id="PS50937"/>
    </source>
</evidence>
<dbReference type="Proteomes" id="UP000198809">
    <property type="component" value="Unassembled WGS sequence"/>
</dbReference>